<dbReference type="EnsemblMetazoa" id="BGLB000889-RE">
    <property type="protein sequence ID" value="BGLB000889-PE"/>
    <property type="gene ID" value="BGLB000889"/>
</dbReference>
<dbReference type="InterPro" id="IPR002645">
    <property type="entry name" value="STAS_dom"/>
</dbReference>
<feature type="transmembrane region" description="Helical" evidence="6">
    <location>
        <begin position="419"/>
        <end position="438"/>
    </location>
</feature>
<dbReference type="PANTHER" id="PTHR11814">
    <property type="entry name" value="SULFATE TRANSPORTER"/>
    <property type="match status" value="1"/>
</dbReference>
<reference evidence="8" key="1">
    <citation type="submission" date="2020-05" db="UniProtKB">
        <authorList>
            <consortium name="EnsemblMetazoa"/>
        </authorList>
    </citation>
    <scope>IDENTIFICATION</scope>
    <source>
        <strain evidence="8">BB02</strain>
    </source>
</reference>
<evidence type="ECO:0000256" key="1">
    <source>
        <dbReference type="ARBA" id="ARBA00004141"/>
    </source>
</evidence>
<dbReference type="STRING" id="6526.A0A2C9JD61"/>
<feature type="transmembrane region" description="Helical" evidence="6">
    <location>
        <begin position="458"/>
        <end position="476"/>
    </location>
</feature>
<sequence length="806" mass="89486">MDNNQNSEKHIQIAMDVKGEKMNDPVPTEPRERSASTWTTRSTVMAINRPIYHTRTVRDKYLKPDDSPKSWKENITQRFKKDNLSSHLKPEKLKKCATSLFPCVGIMRKYNWKTDLPNDIVAGLTVGIMQLPQGMAYAMLADLPPVVGLYVSFFPVIIYFFFGTSKQVSMGTVAVISLMVGSVVSSQVTQWRKEHGVLTEKDRLNISESLIEQERIFKIEIGASVAFITGLCQIGMGLCRFGFVTTYMGDSLVSGFTTGASMHVFTSQIKTVLGISIPRYPNLLNLIYTYIAIFKSIPKTNIATFVFAVVCMIILYVVKVQINDRFKSKLKMPIPVELIVVVVSTLICHYAELNKRWGIKVVGAIPAGLPSPQFPTFENVNDYGVDCIIIAVVAFAQSVSLAVIMAKKHHYDIDSNKELIGYGTGTLFGSFFSCYPMAGSVSRSSVQDSAGGKTQLASLFSASLVLIVILFIGPLFENLPSCALSAIIIVALKSMFMQVLDVKVFYKTSKMDCLIWLVTFACVIILNVDMGLVAGIGFACFTVVIRSQMAKVTRLEKLKDLDEYRPQSKYTKTEPSPNICIVSYNAPLYYANSELFMSNIYKETGVKPEKMRKVLKKLLLGKDSDKQNKKTFPDSKIVEIETVTCQTSLSNGDAQVPNGHQQGSTTIGPSPDSDPRPFLYLIIDCSHLSFIDPVGVKSLKQIIEDYKTVGITTYLGGVKDEAWLIMESTGFISKYEKVIFLTVGDAVLAAEEDKLKKSHPLPGFEVCLIPSDNMKSTMPLLEQAHGDMETELSNENGNQWTKTEQI</sequence>
<feature type="transmembrane region" description="Helical" evidence="6">
    <location>
        <begin position="221"/>
        <end position="243"/>
    </location>
</feature>
<dbReference type="EnsemblMetazoa" id="BGLB000889-RF">
    <property type="protein sequence ID" value="BGLB000889-PF"/>
    <property type="gene ID" value="BGLB000889"/>
</dbReference>
<feature type="domain" description="STAS" evidence="7">
    <location>
        <begin position="569"/>
        <end position="750"/>
    </location>
</feature>
<dbReference type="InterPro" id="IPR001902">
    <property type="entry name" value="SLC26A/SulP_fam"/>
</dbReference>
<dbReference type="EnsemblMetazoa" id="BGLB000889-RB">
    <property type="protein sequence ID" value="BGLB000889-PB"/>
    <property type="gene ID" value="BGLB000889"/>
</dbReference>
<evidence type="ECO:0000256" key="4">
    <source>
        <dbReference type="ARBA" id="ARBA00023136"/>
    </source>
</evidence>
<dbReference type="Pfam" id="PF00916">
    <property type="entry name" value="Sulfate_transp"/>
    <property type="match status" value="1"/>
</dbReference>
<evidence type="ECO:0000256" key="6">
    <source>
        <dbReference type="SAM" id="Phobius"/>
    </source>
</evidence>
<feature type="compositionally biased region" description="Polar residues" evidence="5">
    <location>
        <begin position="651"/>
        <end position="668"/>
    </location>
</feature>
<dbReference type="Pfam" id="PF01740">
    <property type="entry name" value="STAS"/>
    <property type="match status" value="1"/>
</dbReference>
<protein>
    <recommendedName>
        <fullName evidence="7">STAS domain-containing protein</fullName>
    </recommendedName>
</protein>
<feature type="transmembrane region" description="Helical" evidence="6">
    <location>
        <begin position="137"/>
        <end position="162"/>
    </location>
</feature>
<feature type="transmembrane region" description="Helical" evidence="6">
    <location>
        <begin position="334"/>
        <end position="353"/>
    </location>
</feature>
<dbReference type="Gene3D" id="3.30.750.24">
    <property type="entry name" value="STAS domain"/>
    <property type="match status" value="1"/>
</dbReference>
<dbReference type="Proteomes" id="UP000076420">
    <property type="component" value="Unassembled WGS sequence"/>
</dbReference>
<dbReference type="VEuPathDB" id="VectorBase:BGLAX_050208"/>
<accession>A0A2C9JD61</accession>
<comment type="subcellular location">
    <subcellularLocation>
        <location evidence="1">Membrane</location>
        <topology evidence="1">Multi-pass membrane protein</topology>
    </subcellularLocation>
</comment>
<organism evidence="8 9">
    <name type="scientific">Biomphalaria glabrata</name>
    <name type="common">Bloodfluke planorb</name>
    <name type="synonym">Freshwater snail</name>
    <dbReference type="NCBI Taxonomy" id="6526"/>
    <lineage>
        <taxon>Eukaryota</taxon>
        <taxon>Metazoa</taxon>
        <taxon>Spiralia</taxon>
        <taxon>Lophotrochozoa</taxon>
        <taxon>Mollusca</taxon>
        <taxon>Gastropoda</taxon>
        <taxon>Heterobranchia</taxon>
        <taxon>Euthyneura</taxon>
        <taxon>Panpulmonata</taxon>
        <taxon>Hygrophila</taxon>
        <taxon>Lymnaeoidea</taxon>
        <taxon>Planorbidae</taxon>
        <taxon>Biomphalaria</taxon>
    </lineage>
</organism>
<dbReference type="SUPFAM" id="SSF52091">
    <property type="entry name" value="SpoIIaa-like"/>
    <property type="match status" value="1"/>
</dbReference>
<feature type="transmembrane region" description="Helical" evidence="6">
    <location>
        <begin position="483"/>
        <end position="502"/>
    </location>
</feature>
<keyword evidence="4 6" id="KW-0472">Membrane</keyword>
<dbReference type="OrthoDB" id="288203at2759"/>
<dbReference type="GO" id="GO:0016020">
    <property type="term" value="C:membrane"/>
    <property type="evidence" value="ECO:0007669"/>
    <property type="project" value="UniProtKB-SubCell"/>
</dbReference>
<gene>
    <name evidence="8" type="primary">106053518</name>
</gene>
<name>A0A2C9JD61_BIOGL</name>
<feature type="transmembrane region" description="Helical" evidence="6">
    <location>
        <begin position="514"/>
        <end position="545"/>
    </location>
</feature>
<proteinExistence type="predicted"/>
<dbReference type="AlphaFoldDB" id="A0A2C9JD61"/>
<dbReference type="GO" id="GO:0055085">
    <property type="term" value="P:transmembrane transport"/>
    <property type="evidence" value="ECO:0007669"/>
    <property type="project" value="InterPro"/>
</dbReference>
<keyword evidence="3 6" id="KW-1133">Transmembrane helix</keyword>
<evidence type="ECO:0000256" key="2">
    <source>
        <dbReference type="ARBA" id="ARBA00022692"/>
    </source>
</evidence>
<dbReference type="NCBIfam" id="TIGR00815">
    <property type="entry name" value="sulP"/>
    <property type="match status" value="1"/>
</dbReference>
<feature type="transmembrane region" description="Helical" evidence="6">
    <location>
        <begin position="168"/>
        <end position="185"/>
    </location>
</feature>
<feature type="transmembrane region" description="Helical" evidence="6">
    <location>
        <begin position="302"/>
        <end position="322"/>
    </location>
</feature>
<feature type="region of interest" description="Disordered" evidence="5">
    <location>
        <begin position="651"/>
        <end position="672"/>
    </location>
</feature>
<evidence type="ECO:0000256" key="3">
    <source>
        <dbReference type="ARBA" id="ARBA00022989"/>
    </source>
</evidence>
<evidence type="ECO:0000313" key="8">
    <source>
        <dbReference type="EnsemblMetazoa" id="BGLB000889-PE"/>
    </source>
</evidence>
<dbReference type="CDD" id="cd07042">
    <property type="entry name" value="STAS_SulP_like_sulfate_transporter"/>
    <property type="match status" value="1"/>
</dbReference>
<evidence type="ECO:0000259" key="7">
    <source>
        <dbReference type="PROSITE" id="PS50801"/>
    </source>
</evidence>
<feature type="transmembrane region" description="Helical" evidence="6">
    <location>
        <begin position="383"/>
        <end position="407"/>
    </location>
</feature>
<dbReference type="VEuPathDB" id="VectorBase:BGLB000889"/>
<evidence type="ECO:0000256" key="5">
    <source>
        <dbReference type="SAM" id="MobiDB-lite"/>
    </source>
</evidence>
<dbReference type="InterPro" id="IPR036513">
    <property type="entry name" value="STAS_dom_sf"/>
</dbReference>
<dbReference type="PROSITE" id="PS50801">
    <property type="entry name" value="STAS"/>
    <property type="match status" value="1"/>
</dbReference>
<dbReference type="InterPro" id="IPR011547">
    <property type="entry name" value="SLC26A/SulP_dom"/>
</dbReference>
<dbReference type="EnsemblMetazoa" id="BGLB000889-RC">
    <property type="protein sequence ID" value="BGLB000889-PC"/>
    <property type="gene ID" value="BGLB000889"/>
</dbReference>
<dbReference type="KEGG" id="bgt:106053518"/>
<evidence type="ECO:0000313" key="9">
    <source>
        <dbReference type="Proteomes" id="UP000076420"/>
    </source>
</evidence>
<keyword evidence="2 6" id="KW-0812">Transmembrane</keyword>